<dbReference type="GO" id="GO:0016020">
    <property type="term" value="C:membrane"/>
    <property type="evidence" value="ECO:0007669"/>
    <property type="project" value="InterPro"/>
</dbReference>
<evidence type="ECO:0000313" key="3">
    <source>
        <dbReference type="Proteomes" id="UP000294937"/>
    </source>
</evidence>
<name>A0A4R3L545_9BACL</name>
<feature type="transmembrane region" description="Helical" evidence="1">
    <location>
        <begin position="82"/>
        <end position="103"/>
    </location>
</feature>
<gene>
    <name evidence="2" type="ORF">EDD58_10879</name>
</gene>
<proteinExistence type="predicted"/>
<dbReference type="InterPro" id="IPR007820">
    <property type="entry name" value="AbrB_fam"/>
</dbReference>
<feature type="transmembrane region" description="Helical" evidence="1">
    <location>
        <begin position="141"/>
        <end position="163"/>
    </location>
</feature>
<dbReference type="PANTHER" id="PTHR38457:SF1">
    <property type="entry name" value="REGULATOR ABRB-RELATED"/>
    <property type="match status" value="1"/>
</dbReference>
<dbReference type="EMBL" id="SMAG01000008">
    <property type="protein sequence ID" value="TCS93264.1"/>
    <property type="molecule type" value="Genomic_DNA"/>
</dbReference>
<evidence type="ECO:0000313" key="2">
    <source>
        <dbReference type="EMBL" id="TCS93264.1"/>
    </source>
</evidence>
<dbReference type="RefSeq" id="WP_131926017.1">
    <property type="nucleotide sequence ID" value="NZ_SMAG01000008.1"/>
</dbReference>
<keyword evidence="1" id="KW-1133">Transmembrane helix</keyword>
<comment type="caution">
    <text evidence="2">The sequence shown here is derived from an EMBL/GenBank/DDBJ whole genome shotgun (WGS) entry which is preliminary data.</text>
</comment>
<feature type="transmembrane region" description="Helical" evidence="1">
    <location>
        <begin position="53"/>
        <end position="70"/>
    </location>
</feature>
<keyword evidence="1" id="KW-0472">Membrane</keyword>
<dbReference type="Pfam" id="PF05145">
    <property type="entry name" value="AbrB"/>
    <property type="match status" value="1"/>
</dbReference>
<dbReference type="Proteomes" id="UP000294937">
    <property type="component" value="Unassembled WGS sequence"/>
</dbReference>
<dbReference type="InterPro" id="IPR017516">
    <property type="entry name" value="AbrB_dup"/>
</dbReference>
<feature type="transmembrane region" description="Helical" evidence="1">
    <location>
        <begin position="6"/>
        <end position="23"/>
    </location>
</feature>
<sequence length="164" mass="17205">MESGKILLTLGFALLGGTVGHFLKIPAGVMIGSMAGVAVANIGGIPLEKFPNWTFFILQVILGASLGIQINRSTVMEIKSAWAPSLLIAVMTIVFAIGVGWMIGKVTGWNGMTSFFAAAPGGATDMVLLAHGTDADIPKVLALHMVRLATVILSIPIILKFFAR</sequence>
<evidence type="ECO:0000256" key="1">
    <source>
        <dbReference type="SAM" id="Phobius"/>
    </source>
</evidence>
<dbReference type="NCBIfam" id="TIGR03082">
    <property type="entry name" value="Gneg_AbrB_dup"/>
    <property type="match status" value="1"/>
</dbReference>
<reference evidence="2 3" key="1">
    <citation type="submission" date="2019-03" db="EMBL/GenBank/DDBJ databases">
        <title>Genomic Encyclopedia of Type Strains, Phase IV (KMG-IV): sequencing the most valuable type-strain genomes for metagenomic binning, comparative biology and taxonomic classification.</title>
        <authorList>
            <person name="Goeker M."/>
        </authorList>
    </citation>
    <scope>NUCLEOTIDE SEQUENCE [LARGE SCALE GENOMIC DNA]</scope>
    <source>
        <strain evidence="2 3">DSM 45707</strain>
    </source>
</reference>
<accession>A0A4R3L545</accession>
<keyword evidence="1" id="KW-0812">Transmembrane</keyword>
<dbReference type="AlphaFoldDB" id="A0A4R3L545"/>
<dbReference type="GO" id="GO:0010468">
    <property type="term" value="P:regulation of gene expression"/>
    <property type="evidence" value="ECO:0007669"/>
    <property type="project" value="InterPro"/>
</dbReference>
<protein>
    <submittedName>
        <fullName evidence="2">Membrane AbrB-like protein</fullName>
    </submittedName>
</protein>
<keyword evidence="3" id="KW-1185">Reference proteome</keyword>
<organism evidence="2 3">
    <name type="scientific">Hazenella coriacea</name>
    <dbReference type="NCBI Taxonomy" id="1179467"/>
    <lineage>
        <taxon>Bacteria</taxon>
        <taxon>Bacillati</taxon>
        <taxon>Bacillota</taxon>
        <taxon>Bacilli</taxon>
        <taxon>Bacillales</taxon>
        <taxon>Thermoactinomycetaceae</taxon>
        <taxon>Hazenella</taxon>
    </lineage>
</organism>
<dbReference type="PANTHER" id="PTHR38457">
    <property type="entry name" value="REGULATOR ABRB-RELATED"/>
    <property type="match status" value="1"/>
</dbReference>
<dbReference type="OrthoDB" id="5460360at2"/>